<dbReference type="OrthoDB" id="8904098at2759"/>
<dbReference type="STRING" id="3775.A0A1Q3BSY4"/>
<evidence type="ECO:0000313" key="3">
    <source>
        <dbReference type="Proteomes" id="UP000187406"/>
    </source>
</evidence>
<dbReference type="InterPro" id="IPR036259">
    <property type="entry name" value="MFS_trans_sf"/>
</dbReference>
<comment type="caution">
    <text evidence="2">The sequence shown here is derived from an EMBL/GenBank/DDBJ whole genome shotgun (WGS) entry which is preliminary data.</text>
</comment>
<accession>A0A1Q3BSY4</accession>
<proteinExistence type="predicted"/>
<sequence length="102" mass="10988">MSSIASALTGVGISIRNRLASFIFSIVDNITSEGTESWVSSNINKGYYCILTILSLINFVYYTLCSRAYGPCVGEGKKVGDGPCVGEGNKARDEEEGMNDVY</sequence>
<dbReference type="Gene3D" id="1.20.1250.20">
    <property type="entry name" value="MFS general substrate transporter like domains"/>
    <property type="match status" value="1"/>
</dbReference>
<organism evidence="2 3">
    <name type="scientific">Cephalotus follicularis</name>
    <name type="common">Albany pitcher plant</name>
    <dbReference type="NCBI Taxonomy" id="3775"/>
    <lineage>
        <taxon>Eukaryota</taxon>
        <taxon>Viridiplantae</taxon>
        <taxon>Streptophyta</taxon>
        <taxon>Embryophyta</taxon>
        <taxon>Tracheophyta</taxon>
        <taxon>Spermatophyta</taxon>
        <taxon>Magnoliopsida</taxon>
        <taxon>eudicotyledons</taxon>
        <taxon>Gunneridae</taxon>
        <taxon>Pentapetalae</taxon>
        <taxon>rosids</taxon>
        <taxon>fabids</taxon>
        <taxon>Oxalidales</taxon>
        <taxon>Cephalotaceae</taxon>
        <taxon>Cephalotus</taxon>
    </lineage>
</organism>
<evidence type="ECO:0000313" key="2">
    <source>
        <dbReference type="EMBL" id="GAV71060.1"/>
    </source>
</evidence>
<name>A0A1Q3BSY4_CEPFO</name>
<keyword evidence="3" id="KW-1185">Reference proteome</keyword>
<feature type="region of interest" description="Disordered" evidence="1">
    <location>
        <begin position="81"/>
        <end position="102"/>
    </location>
</feature>
<dbReference type="AlphaFoldDB" id="A0A1Q3BSY4"/>
<reference evidence="3" key="1">
    <citation type="submission" date="2016-04" db="EMBL/GenBank/DDBJ databases">
        <title>Cephalotus genome sequencing.</title>
        <authorList>
            <person name="Fukushima K."/>
            <person name="Hasebe M."/>
            <person name="Fang X."/>
        </authorList>
    </citation>
    <scope>NUCLEOTIDE SEQUENCE [LARGE SCALE GENOMIC DNA]</scope>
    <source>
        <strain evidence="3">cv. St1</strain>
    </source>
</reference>
<dbReference type="InParanoid" id="A0A1Q3BSY4"/>
<gene>
    <name evidence="2" type="ORF">CFOL_v3_14554</name>
</gene>
<evidence type="ECO:0000256" key="1">
    <source>
        <dbReference type="SAM" id="MobiDB-lite"/>
    </source>
</evidence>
<protein>
    <recommendedName>
        <fullName evidence="4">PTR2 domain-containing protein</fullName>
    </recommendedName>
</protein>
<dbReference type="Proteomes" id="UP000187406">
    <property type="component" value="Unassembled WGS sequence"/>
</dbReference>
<dbReference type="EMBL" id="BDDD01000869">
    <property type="protein sequence ID" value="GAV71060.1"/>
    <property type="molecule type" value="Genomic_DNA"/>
</dbReference>
<evidence type="ECO:0008006" key="4">
    <source>
        <dbReference type="Google" id="ProtNLM"/>
    </source>
</evidence>